<keyword evidence="4" id="KW-0378">Hydrolase</keyword>
<dbReference type="PANTHER" id="PTHR13604:SF0">
    <property type="entry name" value="ABASIC SITE PROCESSING PROTEIN HMCES"/>
    <property type="match status" value="1"/>
</dbReference>
<dbReference type="Proteomes" id="UP001214415">
    <property type="component" value="Chromosome 1"/>
</dbReference>
<proteinExistence type="inferred from homology"/>
<evidence type="ECO:0000313" key="8">
    <source>
        <dbReference type="EMBL" id="WFD22070.1"/>
    </source>
</evidence>
<evidence type="ECO:0000256" key="7">
    <source>
        <dbReference type="ARBA" id="ARBA00023239"/>
    </source>
</evidence>
<evidence type="ECO:0000256" key="3">
    <source>
        <dbReference type="ARBA" id="ARBA00022763"/>
    </source>
</evidence>
<dbReference type="GO" id="GO:0106300">
    <property type="term" value="P:protein-DNA covalent cross-linking repair"/>
    <property type="evidence" value="ECO:0007669"/>
    <property type="project" value="InterPro"/>
</dbReference>
<keyword evidence="3" id="KW-0227">DNA damage</keyword>
<dbReference type="InterPro" id="IPR003738">
    <property type="entry name" value="SRAP"/>
</dbReference>
<sequence length="267" mass="29693">MCGRFANGLAPQALYDTVDDLLGNEELTSHENALDYCPTYNVAPGTTYPVVHATEASQGFSVVLETMKWGIRHDAMLPSSSFEIRGPLVINSRDDTIVRPASAWHRLATRQRCIVFCQGFFEWEKVPTSKSKRIPHFVGMSVPGRGRPTIEGSSRQLMPMAGLWAEEQGQRAFTIVTTASNKQLSFLHDRMPVILPTAAAMHQWLHARDFQEMASLLQPYDGHLDCYAVPPEVGTVGHSSESLIYPPQTTTFVAITFIQKSARHTMS</sequence>
<evidence type="ECO:0000256" key="1">
    <source>
        <dbReference type="ARBA" id="ARBA00008136"/>
    </source>
</evidence>
<dbReference type="Pfam" id="PF02586">
    <property type="entry name" value="SRAP"/>
    <property type="match status" value="1"/>
</dbReference>
<dbReference type="GO" id="GO:0016829">
    <property type="term" value="F:lyase activity"/>
    <property type="evidence" value="ECO:0007669"/>
    <property type="project" value="UniProtKB-KW"/>
</dbReference>
<evidence type="ECO:0000313" key="9">
    <source>
        <dbReference type="Proteomes" id="UP001214415"/>
    </source>
</evidence>
<keyword evidence="6" id="KW-0238">DNA-binding</keyword>
<dbReference type="AlphaFoldDB" id="A0AAF0ECK7"/>
<keyword evidence="7" id="KW-0456">Lyase</keyword>
<dbReference type="GO" id="GO:0008233">
    <property type="term" value="F:peptidase activity"/>
    <property type="evidence" value="ECO:0007669"/>
    <property type="project" value="UniProtKB-KW"/>
</dbReference>
<evidence type="ECO:0000256" key="4">
    <source>
        <dbReference type="ARBA" id="ARBA00022801"/>
    </source>
</evidence>
<dbReference type="InterPro" id="IPR036590">
    <property type="entry name" value="SRAP-like"/>
</dbReference>
<reference evidence="8" key="1">
    <citation type="submission" date="2023-03" db="EMBL/GenBank/DDBJ databases">
        <title>Mating type loci evolution in Malassezia.</title>
        <authorList>
            <person name="Coelho M.A."/>
        </authorList>
    </citation>
    <scope>NUCLEOTIDE SEQUENCE</scope>
    <source>
        <strain evidence="8">CBS 12830</strain>
    </source>
</reference>
<dbReference type="GO" id="GO:0003697">
    <property type="term" value="F:single-stranded DNA binding"/>
    <property type="evidence" value="ECO:0007669"/>
    <property type="project" value="InterPro"/>
</dbReference>
<gene>
    <name evidence="8" type="ORF">MEQU1_000732</name>
</gene>
<keyword evidence="5" id="KW-0190">Covalent protein-DNA linkage</keyword>
<accession>A0AAF0ECK7</accession>
<evidence type="ECO:0000256" key="5">
    <source>
        <dbReference type="ARBA" id="ARBA00023124"/>
    </source>
</evidence>
<dbReference type="EMBL" id="CP119900">
    <property type="protein sequence ID" value="WFD22070.1"/>
    <property type="molecule type" value="Genomic_DNA"/>
</dbReference>
<protein>
    <recommendedName>
        <fullName evidence="10">Abasic site processing protein</fullName>
    </recommendedName>
</protein>
<keyword evidence="9" id="KW-1185">Reference proteome</keyword>
<organism evidence="8 9">
    <name type="scientific">Malassezia equina</name>
    <dbReference type="NCBI Taxonomy" id="1381935"/>
    <lineage>
        <taxon>Eukaryota</taxon>
        <taxon>Fungi</taxon>
        <taxon>Dikarya</taxon>
        <taxon>Basidiomycota</taxon>
        <taxon>Ustilaginomycotina</taxon>
        <taxon>Malasseziomycetes</taxon>
        <taxon>Malasseziales</taxon>
        <taxon>Malasseziaceae</taxon>
        <taxon>Malassezia</taxon>
    </lineage>
</organism>
<dbReference type="PANTHER" id="PTHR13604">
    <property type="entry name" value="DC12-RELATED"/>
    <property type="match status" value="1"/>
</dbReference>
<name>A0AAF0ECK7_9BASI</name>
<keyword evidence="2" id="KW-0645">Protease</keyword>
<dbReference type="Gene3D" id="3.90.1680.10">
    <property type="entry name" value="SOS response associated peptidase-like"/>
    <property type="match status" value="1"/>
</dbReference>
<dbReference type="GO" id="GO:0006508">
    <property type="term" value="P:proteolysis"/>
    <property type="evidence" value="ECO:0007669"/>
    <property type="project" value="UniProtKB-KW"/>
</dbReference>
<evidence type="ECO:0000256" key="2">
    <source>
        <dbReference type="ARBA" id="ARBA00022670"/>
    </source>
</evidence>
<evidence type="ECO:0000256" key="6">
    <source>
        <dbReference type="ARBA" id="ARBA00023125"/>
    </source>
</evidence>
<comment type="similarity">
    <text evidence="1">Belongs to the SOS response-associated peptidase family.</text>
</comment>
<dbReference type="SUPFAM" id="SSF143081">
    <property type="entry name" value="BB1717-like"/>
    <property type="match status" value="1"/>
</dbReference>
<evidence type="ECO:0008006" key="10">
    <source>
        <dbReference type="Google" id="ProtNLM"/>
    </source>
</evidence>